<proteinExistence type="predicted"/>
<keyword evidence="1 3" id="KW-0808">Transferase</keyword>
<comment type="caution">
    <text evidence="3">The sequence shown here is derived from an EMBL/GenBank/DDBJ whole genome shotgun (WGS) entry which is preliminary data.</text>
</comment>
<dbReference type="RefSeq" id="WP_062699318.1">
    <property type="nucleotide sequence ID" value="NZ_LJOD01000006.1"/>
</dbReference>
<dbReference type="InterPro" id="IPR050769">
    <property type="entry name" value="NAT_camello-type"/>
</dbReference>
<dbReference type="PATRIC" id="fig|253.9.peg.4077"/>
<dbReference type="InterPro" id="IPR000182">
    <property type="entry name" value="GNAT_dom"/>
</dbReference>
<evidence type="ECO:0000259" key="2">
    <source>
        <dbReference type="PROSITE" id="PS51186"/>
    </source>
</evidence>
<dbReference type="InterPro" id="IPR016181">
    <property type="entry name" value="Acyl_CoA_acyltransferase"/>
</dbReference>
<dbReference type="PANTHER" id="PTHR13947">
    <property type="entry name" value="GNAT FAMILY N-ACETYLTRANSFERASE"/>
    <property type="match status" value="1"/>
</dbReference>
<dbReference type="Proteomes" id="UP000037953">
    <property type="component" value="Unassembled WGS sequence"/>
</dbReference>
<dbReference type="SUPFAM" id="SSF55729">
    <property type="entry name" value="Acyl-CoA N-acyltransferases (Nat)"/>
    <property type="match status" value="1"/>
</dbReference>
<dbReference type="CDD" id="cd04301">
    <property type="entry name" value="NAT_SF"/>
    <property type="match status" value="1"/>
</dbReference>
<organism evidence="3 4">
    <name type="scientific">Chryseobacterium indologenes</name>
    <name type="common">Flavobacterium indologenes</name>
    <dbReference type="NCBI Taxonomy" id="253"/>
    <lineage>
        <taxon>Bacteria</taxon>
        <taxon>Pseudomonadati</taxon>
        <taxon>Bacteroidota</taxon>
        <taxon>Flavobacteriia</taxon>
        <taxon>Flavobacteriales</taxon>
        <taxon>Weeksellaceae</taxon>
        <taxon>Chryseobacterium group</taxon>
        <taxon>Chryseobacterium</taxon>
    </lineage>
</organism>
<protein>
    <submittedName>
        <fullName evidence="3">GNAT family acetyltransferase</fullName>
    </submittedName>
</protein>
<dbReference type="GO" id="GO:0008080">
    <property type="term" value="F:N-acetyltransferase activity"/>
    <property type="evidence" value="ECO:0007669"/>
    <property type="project" value="InterPro"/>
</dbReference>
<dbReference type="PANTHER" id="PTHR13947:SF37">
    <property type="entry name" value="LD18367P"/>
    <property type="match status" value="1"/>
</dbReference>
<name>A0A0N0ZWY3_CHRID</name>
<gene>
    <name evidence="3" type="ORF">AOB46_11240</name>
</gene>
<evidence type="ECO:0000313" key="3">
    <source>
        <dbReference type="EMBL" id="KPE51235.1"/>
    </source>
</evidence>
<accession>A0A0N0ZWY3</accession>
<reference evidence="4" key="2">
    <citation type="submission" date="2015-09" db="EMBL/GenBank/DDBJ databases">
        <title>Draft genome sequence of a multidrug-resistant Chryseobacterium indologenes isolate from Malaysia.</title>
        <authorList>
            <person name="Yu C.Y."/>
            <person name="Ang G.Y."/>
            <person name="Chan K.-G."/>
        </authorList>
    </citation>
    <scope>NUCLEOTIDE SEQUENCE [LARGE SCALE GENOMIC DNA]</scope>
    <source>
        <strain evidence="4">CI_885</strain>
    </source>
</reference>
<evidence type="ECO:0000313" key="4">
    <source>
        <dbReference type="Proteomes" id="UP000037953"/>
    </source>
</evidence>
<sequence length="165" mass="19138">MALEIQQIGNLYSEQVIDLILNIQQKEFNIPITIEDQPDLTQIESFYREAGGNFWGAFAEGELVGSIALVKFDEKAGAVRKMFVKKEFRGKELNIAQHLLEVLIRFCRENKIDTIYLGTIDVLKAAMRFYERNHFNQIEKQKLPVRFPLMSADNVFYYLNLNTAI</sequence>
<feature type="domain" description="N-acetyltransferase" evidence="2">
    <location>
        <begin position="7"/>
        <end position="162"/>
    </location>
</feature>
<dbReference type="AlphaFoldDB" id="A0A0N0ZWY3"/>
<dbReference type="EMBL" id="LJOD01000006">
    <property type="protein sequence ID" value="KPE51235.1"/>
    <property type="molecule type" value="Genomic_DNA"/>
</dbReference>
<evidence type="ECO:0000256" key="1">
    <source>
        <dbReference type="ARBA" id="ARBA00022679"/>
    </source>
</evidence>
<dbReference type="Pfam" id="PF00583">
    <property type="entry name" value="Acetyltransf_1"/>
    <property type="match status" value="1"/>
</dbReference>
<dbReference type="Gene3D" id="3.40.630.30">
    <property type="match status" value="1"/>
</dbReference>
<dbReference type="OrthoDB" id="9799681at2"/>
<dbReference type="PROSITE" id="PS51186">
    <property type="entry name" value="GNAT"/>
    <property type="match status" value="1"/>
</dbReference>
<reference evidence="3 4" key="1">
    <citation type="journal article" date="2015" name="Genom Data">
        <title>Draft genome sequence of a multidrug-resistant Chryseobacterium indologenes isolate from Malaysia.</title>
        <authorList>
            <person name="Yu C.Y."/>
            <person name="Ang G.Y."/>
            <person name="Cheng H.J."/>
            <person name="Cheong Y.M."/>
            <person name="Yin W.F."/>
            <person name="Chan K.G."/>
        </authorList>
    </citation>
    <scope>NUCLEOTIDE SEQUENCE [LARGE SCALE GENOMIC DNA]</scope>
    <source>
        <strain evidence="3 4">CI_885</strain>
    </source>
</reference>